<proteinExistence type="predicted"/>
<feature type="coiled-coil region" evidence="1">
    <location>
        <begin position="79"/>
        <end position="106"/>
    </location>
</feature>
<keyword evidence="3" id="KW-1185">Reference proteome</keyword>
<feature type="non-terminal residue" evidence="2">
    <location>
        <position position="1"/>
    </location>
</feature>
<sequence>DNDTIDNQASVTAIQAENVSLRKELALLQSPIGELKHSFKELSDLIQHCKNSVPNSNSEDDSVSIINRYEKLLQHADSYRNFIADTENFQKELSEVREENRKLHESRVLWEKRMNDIQIRLKVSEKMIVNAVIDEGKSNDYNHACNTIQKLLEDIQALIKVVKKENSDVYHENVNLRDQLSSHHLELDRLKKKLQDIREEKKMLEEEMMTLSKKKDEERALAVESCQNTYLKFHEEAVRELEIKIKTDYENIACSLKEEITRLSDELNNTKELYIKVCQEKDEIEHTYRTATEEKTELERQKSRDISGETITLTPDSGVGDNENMYKEQPIALYKKKINDLEIKLANLKEKYNEENKEIVTEKQNLKLKYRKQVEEINTVRQESSRSVEELQNRCSALEKVNSNLKDQCQRLEDEILKMKESKKSENEELRQPESWRIFLERQQKRLDEEKEEMKRQYENLIEELQNKYTKAESSKLLENKVREQEEDMKLLENKVREQEKDIKTITDELERMKDKFNYRGQEHEQETQRLTDIIQNLESEVKEKEEENNNTRAAFQKFIQELKEQEESLKQKLQRVEEEVIRLRETEGKYNSLKLKVNKYRASSKELSAYYEERLETLATEYSAAKETLLERVRAYLEEVKQKCILCIDSIISTLKELDNMQISLDATLIELEELSKELRNFCLHLK</sequence>
<organism evidence="2 3">
    <name type="scientific">Cherax quadricarinatus</name>
    <name type="common">Australian red claw crayfish</name>
    <dbReference type="NCBI Taxonomy" id="27406"/>
    <lineage>
        <taxon>Eukaryota</taxon>
        <taxon>Metazoa</taxon>
        <taxon>Ecdysozoa</taxon>
        <taxon>Arthropoda</taxon>
        <taxon>Crustacea</taxon>
        <taxon>Multicrustacea</taxon>
        <taxon>Malacostraca</taxon>
        <taxon>Eumalacostraca</taxon>
        <taxon>Eucarida</taxon>
        <taxon>Decapoda</taxon>
        <taxon>Pleocyemata</taxon>
        <taxon>Astacidea</taxon>
        <taxon>Parastacoidea</taxon>
        <taxon>Parastacidae</taxon>
        <taxon>Cherax</taxon>
    </lineage>
</organism>
<name>A0AAW0XHL8_CHEQU</name>
<dbReference type="EMBL" id="JARKIK010000023">
    <property type="protein sequence ID" value="KAK8743936.1"/>
    <property type="molecule type" value="Genomic_DNA"/>
</dbReference>
<evidence type="ECO:0000313" key="2">
    <source>
        <dbReference type="EMBL" id="KAK8743936.1"/>
    </source>
</evidence>
<keyword evidence="1" id="KW-0175">Coiled coil</keyword>
<feature type="coiled-coil region" evidence="1">
    <location>
        <begin position="148"/>
        <end position="221"/>
    </location>
</feature>
<accession>A0AAW0XHL8</accession>
<feature type="coiled-coil region" evidence="1">
    <location>
        <begin position="331"/>
        <end position="604"/>
    </location>
</feature>
<evidence type="ECO:0000256" key="1">
    <source>
        <dbReference type="SAM" id="Coils"/>
    </source>
</evidence>
<reference evidence="2 3" key="1">
    <citation type="journal article" date="2024" name="BMC Genomics">
        <title>Genome assembly of redclaw crayfish (Cherax quadricarinatus) provides insights into its immune adaptation and hypoxia tolerance.</title>
        <authorList>
            <person name="Liu Z."/>
            <person name="Zheng J."/>
            <person name="Li H."/>
            <person name="Fang K."/>
            <person name="Wang S."/>
            <person name="He J."/>
            <person name="Zhou D."/>
            <person name="Weng S."/>
            <person name="Chi M."/>
            <person name="Gu Z."/>
            <person name="He J."/>
            <person name="Li F."/>
            <person name="Wang M."/>
        </authorList>
    </citation>
    <scope>NUCLEOTIDE SEQUENCE [LARGE SCALE GENOMIC DNA]</scope>
    <source>
        <strain evidence="2">ZL_2023a</strain>
    </source>
</reference>
<evidence type="ECO:0000313" key="3">
    <source>
        <dbReference type="Proteomes" id="UP001445076"/>
    </source>
</evidence>
<comment type="caution">
    <text evidence="2">The sequence shown here is derived from an EMBL/GenBank/DDBJ whole genome shotgun (WGS) entry which is preliminary data.</text>
</comment>
<protein>
    <submittedName>
        <fullName evidence="2">Uncharacterized protein</fullName>
    </submittedName>
</protein>
<dbReference type="AlphaFoldDB" id="A0AAW0XHL8"/>
<gene>
    <name evidence="2" type="ORF">OTU49_000921</name>
</gene>
<dbReference type="Proteomes" id="UP001445076">
    <property type="component" value="Unassembled WGS sequence"/>
</dbReference>